<gene>
    <name evidence="1" type="ORF">B296_00042966</name>
    <name evidence="2" type="ORF">BHM03_00052114</name>
</gene>
<dbReference type="AlphaFoldDB" id="A0A444EP35"/>
<dbReference type="EMBL" id="KV876634">
    <property type="protein sequence ID" value="RZR75224.1"/>
    <property type="molecule type" value="Genomic_DNA"/>
</dbReference>
<accession>A0A444EP35</accession>
<reference evidence="3" key="1">
    <citation type="journal article" date="2014" name="Agronomy (Basel)">
        <title>A Draft Genome Sequence for Ensete ventricosum, the Drought-Tolerant Tree Against Hunger.</title>
        <authorList>
            <person name="Harrison J."/>
            <person name="Moore K.A."/>
            <person name="Paszkiewicz K."/>
            <person name="Jones T."/>
            <person name="Grant M."/>
            <person name="Ambacheew D."/>
            <person name="Muzemil S."/>
            <person name="Studholme D.J."/>
        </authorList>
    </citation>
    <scope>NUCLEOTIDE SEQUENCE [LARGE SCALE GENOMIC DNA]</scope>
</reference>
<organism evidence="1 3">
    <name type="scientific">Ensete ventricosum</name>
    <name type="common">Abyssinian banana</name>
    <name type="synonym">Musa ensete</name>
    <dbReference type="NCBI Taxonomy" id="4639"/>
    <lineage>
        <taxon>Eukaryota</taxon>
        <taxon>Viridiplantae</taxon>
        <taxon>Streptophyta</taxon>
        <taxon>Embryophyta</taxon>
        <taxon>Tracheophyta</taxon>
        <taxon>Spermatophyta</taxon>
        <taxon>Magnoliopsida</taxon>
        <taxon>Liliopsida</taxon>
        <taxon>Zingiberales</taxon>
        <taxon>Musaceae</taxon>
        <taxon>Ensete</taxon>
    </lineage>
</organism>
<name>A0A444EP35_ENSVE</name>
<evidence type="ECO:0000313" key="3">
    <source>
        <dbReference type="Proteomes" id="UP000287651"/>
    </source>
</evidence>
<proteinExistence type="predicted"/>
<evidence type="ECO:0000313" key="2">
    <source>
        <dbReference type="EMBL" id="RZR75224.1"/>
    </source>
</evidence>
<sequence>MRPPPVGSKVGAKTALCLLIAAARLVLLALAIVAEHVASWSIYEGKDKRSLVPR</sequence>
<protein>
    <submittedName>
        <fullName evidence="1">Uncharacterized protein</fullName>
    </submittedName>
</protein>
<reference evidence="2" key="2">
    <citation type="journal article" date="2018" name="Data Brief">
        <title>Genome sequence data from 17 accessions of Ensete ventricosum, a staple food crop for millions in Ethiopia.</title>
        <authorList>
            <person name="Yemataw Z."/>
            <person name="Muzemil S."/>
            <person name="Ambachew D."/>
            <person name="Tripathi L."/>
            <person name="Tesfaye K."/>
            <person name="Chala A."/>
            <person name="Farbos A."/>
            <person name="O'Neill P."/>
            <person name="Moore K."/>
            <person name="Grant M."/>
            <person name="Studholme D.J."/>
        </authorList>
    </citation>
    <scope>NUCLEOTIDE SEQUENCE [LARGE SCALE GENOMIC DNA]</scope>
    <source>
        <tissue evidence="2">Leaf</tissue>
    </source>
</reference>
<dbReference type="Proteomes" id="UP000287651">
    <property type="component" value="Unassembled WGS sequence"/>
</dbReference>
<reference evidence="1" key="3">
    <citation type="submission" date="2018-09" db="EMBL/GenBank/DDBJ databases">
        <authorList>
            <person name="Harrison J."/>
            <person name="Moore K.A."/>
            <person name="Paszkiewicz K."/>
            <person name="Jones T."/>
            <person name="Grant M."/>
            <person name="Ambacheew D."/>
            <person name="Muzemil S."/>
            <person name="Studholme D."/>
        </authorList>
    </citation>
    <scope>NUCLEOTIDE SEQUENCE</scope>
</reference>
<dbReference type="EMBL" id="AMZH03016662">
    <property type="protein sequence ID" value="RRT44146.1"/>
    <property type="molecule type" value="Genomic_DNA"/>
</dbReference>
<dbReference type="Proteomes" id="UP000290560">
    <property type="component" value="Unassembled WGS sequence"/>
</dbReference>
<evidence type="ECO:0000313" key="1">
    <source>
        <dbReference type="EMBL" id="RRT44146.1"/>
    </source>
</evidence>